<keyword evidence="2" id="KW-0812">Transmembrane</keyword>
<dbReference type="Proteomes" id="UP000694546">
    <property type="component" value="Chromosome 18"/>
</dbReference>
<feature type="region of interest" description="Disordered" evidence="1">
    <location>
        <begin position="1"/>
        <end position="26"/>
    </location>
</feature>
<feature type="transmembrane region" description="Helical" evidence="2">
    <location>
        <begin position="68"/>
        <end position="90"/>
    </location>
</feature>
<reference evidence="3" key="1">
    <citation type="submission" date="2025-08" db="UniProtKB">
        <authorList>
            <consortium name="Ensembl"/>
        </authorList>
    </citation>
    <scope>IDENTIFICATION</scope>
</reference>
<keyword evidence="2" id="KW-0472">Membrane</keyword>
<evidence type="ECO:0000256" key="1">
    <source>
        <dbReference type="SAM" id="MobiDB-lite"/>
    </source>
</evidence>
<dbReference type="InterPro" id="IPR028068">
    <property type="entry name" value="PIRT"/>
</dbReference>
<keyword evidence="4" id="KW-1185">Reference proteome</keyword>
<name>A0A8C5CVW5_GADMO</name>
<evidence type="ECO:0000313" key="4">
    <source>
        <dbReference type="Proteomes" id="UP000694546"/>
    </source>
</evidence>
<organism evidence="3 4">
    <name type="scientific">Gadus morhua</name>
    <name type="common">Atlantic cod</name>
    <dbReference type="NCBI Taxonomy" id="8049"/>
    <lineage>
        <taxon>Eukaryota</taxon>
        <taxon>Metazoa</taxon>
        <taxon>Chordata</taxon>
        <taxon>Craniata</taxon>
        <taxon>Vertebrata</taxon>
        <taxon>Euteleostomi</taxon>
        <taxon>Actinopterygii</taxon>
        <taxon>Neopterygii</taxon>
        <taxon>Teleostei</taxon>
        <taxon>Neoteleostei</taxon>
        <taxon>Acanthomorphata</taxon>
        <taxon>Zeiogadaria</taxon>
        <taxon>Gadariae</taxon>
        <taxon>Gadiformes</taxon>
        <taxon>Gadoidei</taxon>
        <taxon>Gadidae</taxon>
        <taxon>Gadus</taxon>
    </lineage>
</organism>
<evidence type="ECO:0000313" key="3">
    <source>
        <dbReference type="Ensembl" id="ENSGMOP00000063888.1"/>
    </source>
</evidence>
<dbReference type="Pfam" id="PF15099">
    <property type="entry name" value="PIRT"/>
    <property type="match status" value="1"/>
</dbReference>
<protein>
    <submittedName>
        <fullName evidence="3">Uncharacterized protein</fullName>
    </submittedName>
</protein>
<dbReference type="Ensembl" id="ENSGMOT00000070364.1">
    <property type="protein sequence ID" value="ENSGMOP00000063888.1"/>
    <property type="gene ID" value="ENSGMOG00000023265.1"/>
</dbReference>
<accession>A0A8C5CVW5</accession>
<sequence length="140" mass="15621">MDARLLDESEERPRRSCCLPSGNASEPSDWAHFHKPIITMVMGALMSAAGAALLLLRALGVSEAPHAMVPACLSAGPVFVVLGLVWIPILRQKQRRRASSRHDKVSFFFFSFSKHVVAYNRTNWLTGDKNLWSLDFVPWG</sequence>
<evidence type="ECO:0000256" key="2">
    <source>
        <dbReference type="SAM" id="Phobius"/>
    </source>
</evidence>
<dbReference type="AlphaFoldDB" id="A0A8C5CVW5"/>
<dbReference type="GeneTree" id="ENSGT00940000177425"/>
<reference evidence="3" key="2">
    <citation type="submission" date="2025-09" db="UniProtKB">
        <authorList>
            <consortium name="Ensembl"/>
        </authorList>
    </citation>
    <scope>IDENTIFICATION</scope>
</reference>
<keyword evidence="2" id="KW-1133">Transmembrane helix</keyword>
<feature type="transmembrane region" description="Helical" evidence="2">
    <location>
        <begin position="37"/>
        <end position="56"/>
    </location>
</feature>
<proteinExistence type="predicted"/>
<feature type="compositionally biased region" description="Basic and acidic residues" evidence="1">
    <location>
        <begin position="1"/>
        <end position="14"/>
    </location>
</feature>